<keyword evidence="3" id="KW-1185">Reference proteome</keyword>
<name>A0A518BVM0_9BACT</name>
<organism evidence="2 3">
    <name type="scientific">Mucisphaera calidilacus</name>
    <dbReference type="NCBI Taxonomy" id="2527982"/>
    <lineage>
        <taxon>Bacteria</taxon>
        <taxon>Pseudomonadati</taxon>
        <taxon>Planctomycetota</taxon>
        <taxon>Phycisphaerae</taxon>
        <taxon>Phycisphaerales</taxon>
        <taxon>Phycisphaeraceae</taxon>
        <taxon>Mucisphaera</taxon>
    </lineage>
</organism>
<dbReference type="KEGG" id="mcad:Pan265_08630"/>
<feature type="region of interest" description="Disordered" evidence="1">
    <location>
        <begin position="98"/>
        <end position="120"/>
    </location>
</feature>
<dbReference type="EMBL" id="CP036280">
    <property type="protein sequence ID" value="QDU71018.1"/>
    <property type="molecule type" value="Genomic_DNA"/>
</dbReference>
<evidence type="ECO:0000313" key="2">
    <source>
        <dbReference type="EMBL" id="QDU71018.1"/>
    </source>
</evidence>
<reference evidence="2 3" key="1">
    <citation type="submission" date="2019-02" db="EMBL/GenBank/DDBJ databases">
        <title>Deep-cultivation of Planctomycetes and their phenomic and genomic characterization uncovers novel biology.</title>
        <authorList>
            <person name="Wiegand S."/>
            <person name="Jogler M."/>
            <person name="Boedeker C."/>
            <person name="Pinto D."/>
            <person name="Vollmers J."/>
            <person name="Rivas-Marin E."/>
            <person name="Kohn T."/>
            <person name="Peeters S.H."/>
            <person name="Heuer A."/>
            <person name="Rast P."/>
            <person name="Oberbeckmann S."/>
            <person name="Bunk B."/>
            <person name="Jeske O."/>
            <person name="Meyerdierks A."/>
            <person name="Storesund J.E."/>
            <person name="Kallscheuer N."/>
            <person name="Luecker S."/>
            <person name="Lage O.M."/>
            <person name="Pohl T."/>
            <person name="Merkel B.J."/>
            <person name="Hornburger P."/>
            <person name="Mueller R.-W."/>
            <person name="Bruemmer F."/>
            <person name="Labrenz M."/>
            <person name="Spormann A.M."/>
            <person name="Op den Camp H."/>
            <person name="Overmann J."/>
            <person name="Amann R."/>
            <person name="Jetten M.S.M."/>
            <person name="Mascher T."/>
            <person name="Medema M.H."/>
            <person name="Devos D.P."/>
            <person name="Kaster A.-K."/>
            <person name="Ovreas L."/>
            <person name="Rohde M."/>
            <person name="Galperin M.Y."/>
            <person name="Jogler C."/>
        </authorList>
    </citation>
    <scope>NUCLEOTIDE SEQUENCE [LARGE SCALE GENOMIC DNA]</scope>
    <source>
        <strain evidence="2 3">Pan265</strain>
    </source>
</reference>
<sequence length="120" mass="14124">MNNSRQLYNHGILRDVYPENFLTHHQLDADVLGQTLRDWITSSPDHGVLEHYCQDIYRWSVPEDKIQPITDVMWKAGRLLTRDEAEEYAYQLGLAERPPYRQPGWHLKDPRPVPGDPSTW</sequence>
<gene>
    <name evidence="2" type="ORF">Pan265_08630</name>
</gene>
<dbReference type="Proteomes" id="UP000320386">
    <property type="component" value="Chromosome"/>
</dbReference>
<dbReference type="RefSeq" id="WP_145445160.1">
    <property type="nucleotide sequence ID" value="NZ_CP036280.1"/>
</dbReference>
<dbReference type="OrthoDB" id="9014021at2"/>
<protein>
    <submittedName>
        <fullName evidence="2">Uncharacterized protein</fullName>
    </submittedName>
</protein>
<evidence type="ECO:0000313" key="3">
    <source>
        <dbReference type="Proteomes" id="UP000320386"/>
    </source>
</evidence>
<evidence type="ECO:0000256" key="1">
    <source>
        <dbReference type="SAM" id="MobiDB-lite"/>
    </source>
</evidence>
<proteinExistence type="predicted"/>
<dbReference type="AlphaFoldDB" id="A0A518BVM0"/>
<accession>A0A518BVM0</accession>